<dbReference type="AlphaFoldDB" id="A0A507C579"/>
<evidence type="ECO:0000259" key="9">
    <source>
        <dbReference type="PROSITE" id="PS50011"/>
    </source>
</evidence>
<feature type="binding site" evidence="6">
    <location>
        <position position="547"/>
    </location>
    <ligand>
        <name>ATP</name>
        <dbReference type="ChEBI" id="CHEBI:30616"/>
    </ligand>
</feature>
<evidence type="ECO:0000313" key="12">
    <source>
        <dbReference type="EMBL" id="TPX36710.1"/>
    </source>
</evidence>
<dbReference type="GO" id="GO:0004674">
    <property type="term" value="F:protein serine/threonine kinase activity"/>
    <property type="evidence" value="ECO:0007669"/>
    <property type="project" value="UniProtKB-KW"/>
</dbReference>
<dbReference type="SUPFAM" id="SSF46689">
    <property type="entry name" value="Homeodomain-like"/>
    <property type="match status" value="1"/>
</dbReference>
<dbReference type="GO" id="GO:0035556">
    <property type="term" value="P:intracellular signal transduction"/>
    <property type="evidence" value="ECO:0007669"/>
    <property type="project" value="TreeGrafter"/>
</dbReference>
<proteinExistence type="predicted"/>
<keyword evidence="1" id="KW-0723">Serine/threonine-protein kinase</keyword>
<dbReference type="OrthoDB" id="346907at2759"/>
<dbReference type="Pfam" id="PF13921">
    <property type="entry name" value="Myb_DNA-bind_6"/>
    <property type="match status" value="1"/>
</dbReference>
<keyword evidence="2" id="KW-0808">Transferase</keyword>
<evidence type="ECO:0000256" key="1">
    <source>
        <dbReference type="ARBA" id="ARBA00022527"/>
    </source>
</evidence>
<dbReference type="GO" id="GO:0007059">
    <property type="term" value="P:chromosome segregation"/>
    <property type="evidence" value="ECO:0007669"/>
    <property type="project" value="TreeGrafter"/>
</dbReference>
<dbReference type="PROSITE" id="PS00107">
    <property type="entry name" value="PROTEIN_KINASE_ATP"/>
    <property type="match status" value="1"/>
</dbReference>
<evidence type="ECO:0000259" key="11">
    <source>
        <dbReference type="PROSITE" id="PS51294"/>
    </source>
</evidence>
<dbReference type="GO" id="GO:0005634">
    <property type="term" value="C:nucleus"/>
    <property type="evidence" value="ECO:0007669"/>
    <property type="project" value="TreeGrafter"/>
</dbReference>
<keyword evidence="4" id="KW-0418">Kinase</keyword>
<dbReference type="InterPro" id="IPR017441">
    <property type="entry name" value="Protein_kinase_ATP_BS"/>
</dbReference>
<dbReference type="InterPro" id="IPR009057">
    <property type="entry name" value="Homeodomain-like_sf"/>
</dbReference>
<dbReference type="RefSeq" id="XP_031026924.1">
    <property type="nucleotide sequence ID" value="XM_031167136.1"/>
</dbReference>
<keyword evidence="7" id="KW-0175">Coiled coil</keyword>
<dbReference type="InterPro" id="IPR011009">
    <property type="entry name" value="Kinase-like_dom_sf"/>
</dbReference>
<organism evidence="12 13">
    <name type="scientific">Synchytrium microbalum</name>
    <dbReference type="NCBI Taxonomy" id="1806994"/>
    <lineage>
        <taxon>Eukaryota</taxon>
        <taxon>Fungi</taxon>
        <taxon>Fungi incertae sedis</taxon>
        <taxon>Chytridiomycota</taxon>
        <taxon>Chytridiomycota incertae sedis</taxon>
        <taxon>Chytridiomycetes</taxon>
        <taxon>Synchytriales</taxon>
        <taxon>Synchytriaceae</taxon>
        <taxon>Synchytrium</taxon>
    </lineage>
</organism>
<dbReference type="SUPFAM" id="SSF56112">
    <property type="entry name" value="Protein kinase-like (PK-like)"/>
    <property type="match status" value="1"/>
</dbReference>
<dbReference type="PROSITE" id="PS51294">
    <property type="entry name" value="HTH_MYB"/>
    <property type="match status" value="1"/>
</dbReference>
<feature type="domain" description="Protein kinase" evidence="9">
    <location>
        <begin position="518"/>
        <end position="793"/>
    </location>
</feature>
<evidence type="ECO:0000256" key="7">
    <source>
        <dbReference type="SAM" id="Coils"/>
    </source>
</evidence>
<accession>A0A507C579</accession>
<dbReference type="PANTHER" id="PTHR22974:SF23">
    <property type="entry name" value="TOUSLED-LIKE KINASE, ISOFORM G"/>
    <property type="match status" value="1"/>
</dbReference>
<dbReference type="InterPro" id="IPR001005">
    <property type="entry name" value="SANT/Myb"/>
</dbReference>
<dbReference type="STRING" id="1806994.A0A507C579"/>
<comment type="caution">
    <text evidence="12">The sequence shown here is derived from an EMBL/GenBank/DDBJ whole genome shotgun (WGS) entry which is preliminary data.</text>
</comment>
<feature type="domain" description="HTH myb-type" evidence="11">
    <location>
        <begin position="101"/>
        <end position="156"/>
    </location>
</feature>
<keyword evidence="5 6" id="KW-0067">ATP-binding</keyword>
<name>A0A507C579_9FUNG</name>
<gene>
    <name evidence="12" type="ORF">SmJEL517_g01208</name>
</gene>
<evidence type="ECO:0000256" key="8">
    <source>
        <dbReference type="SAM" id="MobiDB-lite"/>
    </source>
</evidence>
<feature type="domain" description="Myb-like" evidence="10">
    <location>
        <begin position="99"/>
        <end position="152"/>
    </location>
</feature>
<evidence type="ECO:0008006" key="14">
    <source>
        <dbReference type="Google" id="ProtNLM"/>
    </source>
</evidence>
<evidence type="ECO:0000256" key="3">
    <source>
        <dbReference type="ARBA" id="ARBA00022741"/>
    </source>
</evidence>
<dbReference type="InterPro" id="IPR000719">
    <property type="entry name" value="Prot_kinase_dom"/>
</dbReference>
<dbReference type="CDD" id="cd00167">
    <property type="entry name" value="SANT"/>
    <property type="match status" value="1"/>
</dbReference>
<dbReference type="PROSITE" id="PS50011">
    <property type="entry name" value="PROTEIN_KINASE_DOM"/>
    <property type="match status" value="1"/>
</dbReference>
<keyword evidence="3 6" id="KW-0547">Nucleotide-binding</keyword>
<dbReference type="PROSITE" id="PS50090">
    <property type="entry name" value="MYB_LIKE"/>
    <property type="match status" value="1"/>
</dbReference>
<dbReference type="FunFam" id="1.10.510.10:FF:000698">
    <property type="entry name" value="Serine/threonine-protein kinase tousled-like 1"/>
    <property type="match status" value="1"/>
</dbReference>
<dbReference type="Gene3D" id="1.10.10.60">
    <property type="entry name" value="Homeodomain-like"/>
    <property type="match status" value="1"/>
</dbReference>
<evidence type="ECO:0000256" key="2">
    <source>
        <dbReference type="ARBA" id="ARBA00022679"/>
    </source>
</evidence>
<dbReference type="Pfam" id="PF00069">
    <property type="entry name" value="Pkinase"/>
    <property type="match status" value="1"/>
</dbReference>
<sequence length="812" mass="92193">MLGQASAPSGAIDSVPEFIINKAQSVSPTDTDSHNAIDQHQHIQTWSSPHQTPFKAVGHRDDKLLDHGNDVDLDEWRLYLSNVVKPTIAEQETFTPLPETKKKTRRFTADEDEILEKGVSQRGGNDVDWEEISSLLVDRTSGQCRARYSRIKAKRKQEVTSAGSPSTALLATAVASVASASQPLHKRTHKRTHSDASAVSNDNEQESAENTPRKQRRGGTPPLTESNEPPSRDGVAPSKKIFDYFLRPAGFLSHSTRSPALTEHPVDDNGGIAADDRVIRNDQIWESKLNDLRKRVSELESDKDKIERERDQCRLQIEHLEAECAKRAADSETTKRECRKMLDDMELSNRYQWGQARAKMSSLLKEKADKMAAEKRASMDVESRRLARLVIERAGIEYVERWQEGHAFQAIHVRLAQIQREKNDIDQQRKLLTKRKTARPVEGGDSAVKVEPISSAQFAELDEIFKLRKDALKREDTDLQKEFEKLRLQRDLHQREVHRVILEDQSPLNSHPVLNERYALLELLGSGGFSEVWKGYDLVELREVACKIHSLHSSWSEERKRNYTKHALREYRIHKSLVHPRVVRLFDVFEIDHSSFCTVLELCEGGDLDTYLLSYKSISERLAKSIIIQVMSALKYFSELTPPIRNILLNPQMEIKITDFGLSKIIENDAPSVAQPPGGAREIALTSANTGTFYYLPPECFWRKGEVKISSKVDVWSIGVIFFELLYGRKPFGENQSQQTILRENTILHEGRTVEFPSTPQVSSETKAFIKRCLEYSQEQRPDVATLSQDPYLTFGAAAKPVSSKADETLQL</sequence>
<dbReference type="EMBL" id="QEAO01000004">
    <property type="protein sequence ID" value="TPX36710.1"/>
    <property type="molecule type" value="Genomic_DNA"/>
</dbReference>
<evidence type="ECO:0000313" key="13">
    <source>
        <dbReference type="Proteomes" id="UP000319731"/>
    </source>
</evidence>
<evidence type="ECO:0000256" key="6">
    <source>
        <dbReference type="PROSITE-ProRule" id="PRU10141"/>
    </source>
</evidence>
<keyword evidence="13" id="KW-1185">Reference proteome</keyword>
<evidence type="ECO:0000256" key="4">
    <source>
        <dbReference type="ARBA" id="ARBA00022777"/>
    </source>
</evidence>
<dbReference type="CDD" id="cd13990">
    <property type="entry name" value="STKc_TLK"/>
    <property type="match status" value="1"/>
</dbReference>
<feature type="coiled-coil region" evidence="7">
    <location>
        <begin position="282"/>
        <end position="323"/>
    </location>
</feature>
<dbReference type="Gene3D" id="1.10.510.10">
    <property type="entry name" value="Transferase(Phosphotransferase) domain 1"/>
    <property type="match status" value="1"/>
</dbReference>
<dbReference type="SMART" id="SM00717">
    <property type="entry name" value="SANT"/>
    <property type="match status" value="1"/>
</dbReference>
<dbReference type="InterPro" id="IPR017930">
    <property type="entry name" value="Myb_dom"/>
</dbReference>
<dbReference type="PANTHER" id="PTHR22974">
    <property type="entry name" value="MIXED LINEAGE PROTEIN KINASE"/>
    <property type="match status" value="1"/>
</dbReference>
<feature type="region of interest" description="Disordered" evidence="8">
    <location>
        <begin position="180"/>
        <end position="237"/>
    </location>
</feature>
<evidence type="ECO:0000256" key="5">
    <source>
        <dbReference type="ARBA" id="ARBA00022840"/>
    </source>
</evidence>
<evidence type="ECO:0000259" key="10">
    <source>
        <dbReference type="PROSITE" id="PS50090"/>
    </source>
</evidence>
<dbReference type="GeneID" id="42002433"/>
<reference evidence="12 13" key="1">
    <citation type="journal article" date="2019" name="Sci. Rep.">
        <title>Comparative genomics of chytrid fungi reveal insights into the obligate biotrophic and pathogenic lifestyle of Synchytrium endobioticum.</title>
        <authorList>
            <person name="van de Vossenberg B.T.L.H."/>
            <person name="Warris S."/>
            <person name="Nguyen H.D.T."/>
            <person name="van Gent-Pelzer M.P.E."/>
            <person name="Joly D.L."/>
            <person name="van de Geest H.C."/>
            <person name="Bonants P.J.M."/>
            <person name="Smith D.S."/>
            <person name="Levesque C.A."/>
            <person name="van der Lee T.A.J."/>
        </authorList>
    </citation>
    <scope>NUCLEOTIDE SEQUENCE [LARGE SCALE GENOMIC DNA]</scope>
    <source>
        <strain evidence="12 13">JEL517</strain>
    </source>
</reference>
<dbReference type="GO" id="GO:0005524">
    <property type="term" value="F:ATP binding"/>
    <property type="evidence" value="ECO:0007669"/>
    <property type="project" value="UniProtKB-UniRule"/>
</dbReference>
<dbReference type="Proteomes" id="UP000319731">
    <property type="component" value="Unassembled WGS sequence"/>
</dbReference>
<protein>
    <recommendedName>
        <fullName evidence="14">Protein kinase domain-containing protein</fullName>
    </recommendedName>
</protein>